<dbReference type="AlphaFoldDB" id="A0A4Y7Q2C2"/>
<evidence type="ECO:0008006" key="3">
    <source>
        <dbReference type="Google" id="ProtNLM"/>
    </source>
</evidence>
<dbReference type="OrthoDB" id="2909959at2759"/>
<dbReference type="Proteomes" id="UP000294933">
    <property type="component" value="Unassembled WGS sequence"/>
</dbReference>
<sequence>MPSESVSEVCEIKGCPGPAPSIHRLPPEVLSGIFIQCLPKHCLPKPHSLEAPLFLCQICSFLRSVAVSTPQLWAAISMIRNYERDGHREMLDLWIQRSGSHPLSFSLMYRGEESDIDQLVDILVPHAWRWKDVLVAFPTDSVSHAFREAIEVGTCHLRALTVESIHCLRSQYRGRQSQMPLEISLAHQLTEMSINVELELNFGTSVLNSVKRLSFYDPEAHVGFNYVLYCLEHCPAVENLTVKVSCNHLELPQTLNIRTFPSLRHLDVSSITGRPHQFFGTLCLPNLHTLTCHWQIDSYHIFHNSHADCIVKFLQRSQASLRNLSLTGARIDHIHLMTILRHTPQLKAFICDYSGGITIDVVSIALTLTPSNQLCLGLENVTMLGYGDESNSSPLRKMISSRWNIPKSGLRTGLGLGDRHHLKMVNIEDSRLTRILREPSMEKCVNDGLDIHFLPESGRIRDHWDALDGGDQYARQRTFIDA</sequence>
<protein>
    <recommendedName>
        <fullName evidence="3">F-box domain-containing protein</fullName>
    </recommendedName>
</protein>
<dbReference type="Gene3D" id="3.80.10.10">
    <property type="entry name" value="Ribonuclease Inhibitor"/>
    <property type="match status" value="1"/>
</dbReference>
<reference evidence="1 2" key="1">
    <citation type="submission" date="2018-06" db="EMBL/GenBank/DDBJ databases">
        <title>A transcriptomic atlas of mushroom development highlights an independent origin of complex multicellularity.</title>
        <authorList>
            <consortium name="DOE Joint Genome Institute"/>
            <person name="Krizsan K."/>
            <person name="Almasi E."/>
            <person name="Merenyi Z."/>
            <person name="Sahu N."/>
            <person name="Viragh M."/>
            <person name="Koszo T."/>
            <person name="Mondo S."/>
            <person name="Kiss B."/>
            <person name="Balint B."/>
            <person name="Kues U."/>
            <person name="Barry K."/>
            <person name="Hegedus J.C."/>
            <person name="Henrissat B."/>
            <person name="Johnson J."/>
            <person name="Lipzen A."/>
            <person name="Ohm R."/>
            <person name="Nagy I."/>
            <person name="Pangilinan J."/>
            <person name="Yan J."/>
            <person name="Xiong Y."/>
            <person name="Grigoriev I.V."/>
            <person name="Hibbett D.S."/>
            <person name="Nagy L.G."/>
        </authorList>
    </citation>
    <scope>NUCLEOTIDE SEQUENCE [LARGE SCALE GENOMIC DNA]</scope>
    <source>
        <strain evidence="1 2">SZMC22713</strain>
    </source>
</reference>
<accession>A0A4Y7Q2C2</accession>
<proteinExistence type="predicted"/>
<dbReference type="STRING" id="50990.A0A4Y7Q2C2"/>
<evidence type="ECO:0000313" key="2">
    <source>
        <dbReference type="Proteomes" id="UP000294933"/>
    </source>
</evidence>
<dbReference type="InterPro" id="IPR032675">
    <property type="entry name" value="LRR_dom_sf"/>
</dbReference>
<keyword evidence="2" id="KW-1185">Reference proteome</keyword>
<evidence type="ECO:0000313" key="1">
    <source>
        <dbReference type="EMBL" id="TDL21797.1"/>
    </source>
</evidence>
<dbReference type="VEuPathDB" id="FungiDB:BD410DRAFT_789179"/>
<organism evidence="1 2">
    <name type="scientific">Rickenella mellea</name>
    <dbReference type="NCBI Taxonomy" id="50990"/>
    <lineage>
        <taxon>Eukaryota</taxon>
        <taxon>Fungi</taxon>
        <taxon>Dikarya</taxon>
        <taxon>Basidiomycota</taxon>
        <taxon>Agaricomycotina</taxon>
        <taxon>Agaricomycetes</taxon>
        <taxon>Hymenochaetales</taxon>
        <taxon>Rickenellaceae</taxon>
        <taxon>Rickenella</taxon>
    </lineage>
</organism>
<name>A0A4Y7Q2C2_9AGAM</name>
<gene>
    <name evidence="1" type="ORF">BD410DRAFT_789179</name>
</gene>
<dbReference type="EMBL" id="ML170178">
    <property type="protein sequence ID" value="TDL21797.1"/>
    <property type="molecule type" value="Genomic_DNA"/>
</dbReference>